<proteinExistence type="inferred from homology"/>
<sequence length="198" mass="21316">MQASPSRCERCRFPPELCLCPLVPRLDAPCRFLVLRHASERERLTNTARWAALALPGTEIVDHGLPEAPPDLSHLSAPGTFVLFPAPAPAPPPTVPPRLVVVPDGTWSQARRMVQRVPVLRTLPRLALAGPPPGQRLRRPHRGDGMSTLEAMAGALAVLGAGEAAERLLALHATAVERVLRLKGMPDGISPEAVHAER</sequence>
<reference evidence="8" key="1">
    <citation type="journal article" date="2022" name="Int. J. Syst. Evol. Microbiol.">
        <title>Anaeromyxobacter oryzae sp. nov., Anaeromyxobacter diazotrophicus sp. nov. and Anaeromyxobacter paludicola sp. nov., isolated from paddy soils.</title>
        <authorList>
            <person name="Itoh H."/>
            <person name="Xu Z."/>
            <person name="Mise K."/>
            <person name="Masuda Y."/>
            <person name="Ushijima N."/>
            <person name="Hayakawa C."/>
            <person name="Shiratori Y."/>
            <person name="Senoo K."/>
        </authorList>
    </citation>
    <scope>NUCLEOTIDE SEQUENCE [LARGE SCALE GENOMIC DNA]</scope>
    <source>
        <strain evidence="8">Red232</strain>
    </source>
</reference>
<accession>A0ABN6N2N9</accession>
<dbReference type="SMART" id="SM01144">
    <property type="entry name" value="DTW"/>
    <property type="match status" value="1"/>
</dbReference>
<evidence type="ECO:0000256" key="3">
    <source>
        <dbReference type="ARBA" id="ARBA00022691"/>
    </source>
</evidence>
<dbReference type="Proteomes" id="UP001162891">
    <property type="component" value="Chromosome"/>
</dbReference>
<keyword evidence="2" id="KW-0808">Transferase</keyword>
<evidence type="ECO:0000256" key="1">
    <source>
        <dbReference type="ARBA" id="ARBA00012386"/>
    </source>
</evidence>
<protein>
    <recommendedName>
        <fullName evidence="1">tRNA-uridine aminocarboxypropyltransferase</fullName>
        <ecNumber evidence="1">2.5.1.25</ecNumber>
    </recommendedName>
</protein>
<gene>
    <name evidence="7" type="ORF">AMOR_52810</name>
</gene>
<keyword evidence="3" id="KW-0949">S-adenosyl-L-methionine</keyword>
<organism evidence="7 8">
    <name type="scientific">Anaeromyxobacter oryzae</name>
    <dbReference type="NCBI Taxonomy" id="2918170"/>
    <lineage>
        <taxon>Bacteria</taxon>
        <taxon>Pseudomonadati</taxon>
        <taxon>Myxococcota</taxon>
        <taxon>Myxococcia</taxon>
        <taxon>Myxococcales</taxon>
        <taxon>Cystobacterineae</taxon>
        <taxon>Anaeromyxobacteraceae</taxon>
        <taxon>Anaeromyxobacter</taxon>
    </lineage>
</organism>
<feature type="domain" description="DTW" evidence="6">
    <location>
        <begin position="4"/>
        <end position="184"/>
    </location>
</feature>
<evidence type="ECO:0000256" key="5">
    <source>
        <dbReference type="ARBA" id="ARBA00034489"/>
    </source>
</evidence>
<dbReference type="RefSeq" id="WP_248355733.1">
    <property type="nucleotide sequence ID" value="NZ_AP025591.1"/>
</dbReference>
<keyword evidence="8" id="KW-1185">Reference proteome</keyword>
<keyword evidence="4" id="KW-0819">tRNA processing</keyword>
<dbReference type="PANTHER" id="PTHR21392:SF0">
    <property type="entry name" value="TRNA-URIDINE AMINOCARBOXYPROPYLTRANSFERASE 2"/>
    <property type="match status" value="1"/>
</dbReference>
<comment type="similarity">
    <text evidence="5">Belongs to the TDD superfamily. DTWD2 family.</text>
</comment>
<dbReference type="PANTHER" id="PTHR21392">
    <property type="entry name" value="TRNA-URIDINE AMINOCARBOXYPROPYLTRANSFERASE 2"/>
    <property type="match status" value="1"/>
</dbReference>
<dbReference type="InterPro" id="IPR005636">
    <property type="entry name" value="DTW"/>
</dbReference>
<evidence type="ECO:0000256" key="2">
    <source>
        <dbReference type="ARBA" id="ARBA00022679"/>
    </source>
</evidence>
<evidence type="ECO:0000259" key="6">
    <source>
        <dbReference type="SMART" id="SM01144"/>
    </source>
</evidence>
<dbReference type="EC" id="2.5.1.25" evidence="1"/>
<name>A0ABN6N2N9_9BACT</name>
<dbReference type="EMBL" id="AP025591">
    <property type="protein sequence ID" value="BDG06285.1"/>
    <property type="molecule type" value="Genomic_DNA"/>
</dbReference>
<dbReference type="Pfam" id="PF03942">
    <property type="entry name" value="DTW"/>
    <property type="match status" value="1"/>
</dbReference>
<evidence type="ECO:0000313" key="7">
    <source>
        <dbReference type="EMBL" id="BDG06285.1"/>
    </source>
</evidence>
<dbReference type="InterPro" id="IPR039262">
    <property type="entry name" value="DTWD2/TAPT"/>
</dbReference>
<evidence type="ECO:0000313" key="8">
    <source>
        <dbReference type="Proteomes" id="UP001162891"/>
    </source>
</evidence>
<evidence type="ECO:0000256" key="4">
    <source>
        <dbReference type="ARBA" id="ARBA00022694"/>
    </source>
</evidence>